<dbReference type="InterPro" id="IPR020084">
    <property type="entry name" value="NUDIX_hydrolase_CS"/>
</dbReference>
<evidence type="ECO:0000256" key="1">
    <source>
        <dbReference type="ARBA" id="ARBA00001946"/>
    </source>
</evidence>
<dbReference type="AlphaFoldDB" id="A0A410DVD5"/>
<dbReference type="PANTHER" id="PTHR43046:SF14">
    <property type="entry name" value="MUTT_NUDIX FAMILY PROTEIN"/>
    <property type="match status" value="1"/>
</dbReference>
<name>A0A410DVD5_9CLOT</name>
<dbReference type="GO" id="GO:0016787">
    <property type="term" value="F:hydrolase activity"/>
    <property type="evidence" value="ECO:0007669"/>
    <property type="project" value="UniProtKB-KW"/>
</dbReference>
<dbReference type="SUPFAM" id="SSF55811">
    <property type="entry name" value="Nudix"/>
    <property type="match status" value="1"/>
</dbReference>
<reference evidence="4 5" key="1">
    <citation type="submission" date="2018-01" db="EMBL/GenBank/DDBJ databases">
        <title>Genome Sequencing and Assembly of Anaerobacter polyendosporus strain CT4.</title>
        <authorList>
            <person name="Tachaapaikoon C."/>
            <person name="Sutheeworapong S."/>
            <person name="Jenjaroenpun P."/>
            <person name="Wongsurawat T."/>
            <person name="Nookeaw I."/>
            <person name="Cheawchanlertfa P."/>
            <person name="Kosugi A."/>
            <person name="Cheevadhanarak S."/>
            <person name="Ratanakhanokchai K."/>
        </authorList>
    </citation>
    <scope>NUCLEOTIDE SEQUENCE [LARGE SCALE GENOMIC DNA]</scope>
    <source>
        <strain evidence="4 5">CT4</strain>
    </source>
</reference>
<dbReference type="Proteomes" id="UP000286268">
    <property type="component" value="Chromosome"/>
</dbReference>
<evidence type="ECO:0000259" key="3">
    <source>
        <dbReference type="PROSITE" id="PS51462"/>
    </source>
</evidence>
<dbReference type="PROSITE" id="PS00893">
    <property type="entry name" value="NUDIX_BOX"/>
    <property type="match status" value="1"/>
</dbReference>
<dbReference type="EMBL" id="CP025746">
    <property type="protein sequence ID" value="QAA33025.1"/>
    <property type="molecule type" value="Genomic_DNA"/>
</dbReference>
<accession>A0A410DVD5</accession>
<dbReference type="KEGG" id="cmah:C1I91_16020"/>
<gene>
    <name evidence="4" type="ORF">C1I91_16020</name>
</gene>
<evidence type="ECO:0000256" key="2">
    <source>
        <dbReference type="ARBA" id="ARBA00022801"/>
    </source>
</evidence>
<feature type="domain" description="Nudix hydrolase" evidence="3">
    <location>
        <begin position="1"/>
        <end position="149"/>
    </location>
</feature>
<protein>
    <submittedName>
        <fullName evidence="4">Phosphohydrolase</fullName>
    </submittedName>
</protein>
<evidence type="ECO:0000313" key="5">
    <source>
        <dbReference type="Proteomes" id="UP000286268"/>
    </source>
</evidence>
<dbReference type="OrthoDB" id="9786032at2"/>
<organism evidence="4 5">
    <name type="scientific">Clostridium manihotivorum</name>
    <dbReference type="NCBI Taxonomy" id="2320868"/>
    <lineage>
        <taxon>Bacteria</taxon>
        <taxon>Bacillati</taxon>
        <taxon>Bacillota</taxon>
        <taxon>Clostridia</taxon>
        <taxon>Eubacteriales</taxon>
        <taxon>Clostridiaceae</taxon>
        <taxon>Clostridium</taxon>
    </lineage>
</organism>
<dbReference type="Gene3D" id="3.90.79.10">
    <property type="entry name" value="Nucleoside Triphosphate Pyrophosphohydrolase"/>
    <property type="match status" value="1"/>
</dbReference>
<dbReference type="Pfam" id="PF00293">
    <property type="entry name" value="NUDIX"/>
    <property type="match status" value="1"/>
</dbReference>
<dbReference type="InterPro" id="IPR000086">
    <property type="entry name" value="NUDIX_hydrolase_dom"/>
</dbReference>
<proteinExistence type="predicted"/>
<keyword evidence="2 4" id="KW-0378">Hydrolase</keyword>
<evidence type="ECO:0000313" key="4">
    <source>
        <dbReference type="EMBL" id="QAA33025.1"/>
    </source>
</evidence>
<dbReference type="RefSeq" id="WP_128213756.1">
    <property type="nucleotide sequence ID" value="NZ_CP025746.1"/>
</dbReference>
<comment type="cofactor">
    <cofactor evidence="1">
        <name>Mg(2+)</name>
        <dbReference type="ChEBI" id="CHEBI:18420"/>
    </cofactor>
</comment>
<sequence length="162" mass="18626">MIHVNARAIIERCCNNKTEVVIQTRNKPGQEKLELPGGRVNEFEALTDALKREVLEETGLEVIEIEGQENRVDTSDMGYDFSMECLRPFAVYQTMKGPVDSMGAYFRCKVTGEIQEEGDCTLNVRWIDIKELDALVKNNKELFSDIDIARLIFYLKEKRNQC</sequence>
<dbReference type="InterPro" id="IPR015797">
    <property type="entry name" value="NUDIX_hydrolase-like_dom_sf"/>
</dbReference>
<keyword evidence="5" id="KW-1185">Reference proteome</keyword>
<dbReference type="PANTHER" id="PTHR43046">
    <property type="entry name" value="GDP-MANNOSE MANNOSYL HYDROLASE"/>
    <property type="match status" value="1"/>
</dbReference>
<dbReference type="PROSITE" id="PS51462">
    <property type="entry name" value="NUDIX"/>
    <property type="match status" value="1"/>
</dbReference>